<feature type="transmembrane region" description="Helical" evidence="1">
    <location>
        <begin position="230"/>
        <end position="251"/>
    </location>
</feature>
<dbReference type="RefSeq" id="WP_382392679.1">
    <property type="nucleotide sequence ID" value="NZ_JBHTCQ010000001.1"/>
</dbReference>
<evidence type="ECO:0000313" key="3">
    <source>
        <dbReference type="Proteomes" id="UP001596455"/>
    </source>
</evidence>
<keyword evidence="3" id="KW-1185">Reference proteome</keyword>
<gene>
    <name evidence="2" type="ORF">ACFQQL_07105</name>
</gene>
<feature type="transmembrane region" description="Helical" evidence="1">
    <location>
        <begin position="176"/>
        <end position="197"/>
    </location>
</feature>
<name>A0ABW2QAA8_9MICO</name>
<sequence length="264" mass="27907">MRVYLRLLLAGIRTQSAYPLAMLAGLVANTAFGLLKTGILFAVVDSGGGTVAGYTLGTMSAYVWLSQGMLGSVNMWGGSEIATRIKTGDIAIDFMRPVDVQAAAVVTEVGRGLFALLPRGLPSLVIGALVVGMSLPTTPVQYLLGVASLLIGITVSHATAYLVTTMGFWLTETRGITVLYMALSGLFAGLFTPIWLFPEWLQVLAQATPFPSTMMYPVDVLSGRTTGLDALVLLGVQLCWLAVVWIGGHALTRAGRQKLEVQGG</sequence>
<keyword evidence="1" id="KW-0812">Transmembrane</keyword>
<organism evidence="2 3">
    <name type="scientific">Georgenia alba</name>
    <dbReference type="NCBI Taxonomy" id="2233858"/>
    <lineage>
        <taxon>Bacteria</taxon>
        <taxon>Bacillati</taxon>
        <taxon>Actinomycetota</taxon>
        <taxon>Actinomycetes</taxon>
        <taxon>Micrococcales</taxon>
        <taxon>Bogoriellaceae</taxon>
        <taxon>Georgenia</taxon>
    </lineage>
</organism>
<dbReference type="PANTHER" id="PTHR36832:SF2">
    <property type="entry name" value="INTEGRAL MEMBRANE PROTEIN"/>
    <property type="match status" value="1"/>
</dbReference>
<feature type="transmembrane region" description="Helical" evidence="1">
    <location>
        <begin position="20"/>
        <end position="41"/>
    </location>
</feature>
<feature type="transmembrane region" description="Helical" evidence="1">
    <location>
        <begin position="47"/>
        <end position="65"/>
    </location>
</feature>
<reference evidence="3" key="1">
    <citation type="journal article" date="2019" name="Int. J. Syst. Evol. Microbiol.">
        <title>The Global Catalogue of Microorganisms (GCM) 10K type strain sequencing project: providing services to taxonomists for standard genome sequencing and annotation.</title>
        <authorList>
            <consortium name="The Broad Institute Genomics Platform"/>
            <consortium name="The Broad Institute Genome Sequencing Center for Infectious Disease"/>
            <person name="Wu L."/>
            <person name="Ma J."/>
        </authorList>
    </citation>
    <scope>NUCLEOTIDE SEQUENCE [LARGE SCALE GENOMIC DNA]</scope>
    <source>
        <strain evidence="3">JCM 1490</strain>
    </source>
</reference>
<comment type="caution">
    <text evidence="2">The sequence shown here is derived from an EMBL/GenBank/DDBJ whole genome shotgun (WGS) entry which is preliminary data.</text>
</comment>
<dbReference type="Proteomes" id="UP001596455">
    <property type="component" value="Unassembled WGS sequence"/>
</dbReference>
<dbReference type="InterPro" id="IPR010390">
    <property type="entry name" value="ABC-2_transporter-like"/>
</dbReference>
<keyword evidence="1" id="KW-1133">Transmembrane helix</keyword>
<accession>A0ABW2QAA8</accession>
<evidence type="ECO:0000256" key="1">
    <source>
        <dbReference type="SAM" id="Phobius"/>
    </source>
</evidence>
<keyword evidence="1" id="KW-0472">Membrane</keyword>
<dbReference type="Pfam" id="PF06182">
    <property type="entry name" value="ABC2_membrane_6"/>
    <property type="match status" value="1"/>
</dbReference>
<dbReference type="PANTHER" id="PTHR36832">
    <property type="entry name" value="SLR1174 PROTEIN-RELATED"/>
    <property type="match status" value="1"/>
</dbReference>
<evidence type="ECO:0000313" key="2">
    <source>
        <dbReference type="EMBL" id="MFC7404872.1"/>
    </source>
</evidence>
<protein>
    <submittedName>
        <fullName evidence="2">ABC transporter permease</fullName>
    </submittedName>
</protein>
<feature type="transmembrane region" description="Helical" evidence="1">
    <location>
        <begin position="142"/>
        <end position="164"/>
    </location>
</feature>
<dbReference type="EMBL" id="JBHTCQ010000001">
    <property type="protein sequence ID" value="MFC7404872.1"/>
    <property type="molecule type" value="Genomic_DNA"/>
</dbReference>
<proteinExistence type="predicted"/>
<feature type="transmembrane region" description="Helical" evidence="1">
    <location>
        <begin position="116"/>
        <end position="136"/>
    </location>
</feature>